<name>A0AAN7SZJ3_9EURO</name>
<evidence type="ECO:0000313" key="5">
    <source>
        <dbReference type="Proteomes" id="UP001309876"/>
    </source>
</evidence>
<keyword evidence="1 2" id="KW-0732">Signal</keyword>
<keyword evidence="5" id="KW-1185">Reference proteome</keyword>
<evidence type="ECO:0000313" key="4">
    <source>
        <dbReference type="EMBL" id="KAK5085913.1"/>
    </source>
</evidence>
<evidence type="ECO:0000259" key="3">
    <source>
        <dbReference type="PROSITE" id="PS50222"/>
    </source>
</evidence>
<dbReference type="InterPro" id="IPR011992">
    <property type="entry name" value="EF-hand-dom_pair"/>
</dbReference>
<sequence>MKLFISALVFSAGLKSVLGHGSHGSGSDEARPEDWALWHLEEEHHISNFDPSSFFTLHDFNNDGAWTEDEIRRTYGLDDASLKDTSDQAKSEGVKEVMSIFDPDSTGQITRPQFLKHIKDGKKLPDLGLGPGHHGDMEYEYEIHHFEKFHGPDTTEEDLIHPEDIEHFKMHDMLEDEQERIAIEQSQSIVEANIPLKFKKQQ</sequence>
<dbReference type="PANTHER" id="PTHR19237:SF20">
    <property type="entry name" value="NUCLEOBINDIN 1"/>
    <property type="match status" value="1"/>
</dbReference>
<evidence type="ECO:0000256" key="1">
    <source>
        <dbReference type="ARBA" id="ARBA00022729"/>
    </source>
</evidence>
<proteinExistence type="predicted"/>
<dbReference type="Gene3D" id="1.10.238.10">
    <property type="entry name" value="EF-hand"/>
    <property type="match status" value="1"/>
</dbReference>
<protein>
    <recommendedName>
        <fullName evidence="3">EF-hand domain-containing protein</fullName>
    </recommendedName>
</protein>
<accession>A0AAN7SZJ3</accession>
<evidence type="ECO:0000256" key="2">
    <source>
        <dbReference type="SAM" id="SignalP"/>
    </source>
</evidence>
<reference evidence="4 5" key="1">
    <citation type="submission" date="2023-08" db="EMBL/GenBank/DDBJ databases">
        <title>Black Yeasts Isolated from many extreme environments.</title>
        <authorList>
            <person name="Coleine C."/>
            <person name="Stajich J.E."/>
            <person name="Selbmann L."/>
        </authorList>
    </citation>
    <scope>NUCLEOTIDE SEQUENCE [LARGE SCALE GENOMIC DNA]</scope>
    <source>
        <strain evidence="4 5">CCFEE 5910</strain>
    </source>
</reference>
<dbReference type="EMBL" id="JAVRRJ010000004">
    <property type="protein sequence ID" value="KAK5085913.1"/>
    <property type="molecule type" value="Genomic_DNA"/>
</dbReference>
<feature type="signal peptide" evidence="2">
    <location>
        <begin position="1"/>
        <end position="19"/>
    </location>
</feature>
<feature type="chain" id="PRO_5043001645" description="EF-hand domain-containing protein" evidence="2">
    <location>
        <begin position="20"/>
        <end position="202"/>
    </location>
</feature>
<dbReference type="InterPro" id="IPR040250">
    <property type="entry name" value="Nucleobindin"/>
</dbReference>
<dbReference type="GO" id="GO:0005509">
    <property type="term" value="F:calcium ion binding"/>
    <property type="evidence" value="ECO:0007669"/>
    <property type="project" value="InterPro"/>
</dbReference>
<feature type="domain" description="EF-hand" evidence="3">
    <location>
        <begin position="89"/>
        <end position="124"/>
    </location>
</feature>
<gene>
    <name evidence="4" type="ORF">LTR05_005202</name>
</gene>
<dbReference type="PROSITE" id="PS50222">
    <property type="entry name" value="EF_HAND_2"/>
    <property type="match status" value="1"/>
</dbReference>
<dbReference type="SUPFAM" id="SSF47473">
    <property type="entry name" value="EF-hand"/>
    <property type="match status" value="1"/>
</dbReference>
<comment type="caution">
    <text evidence="4">The sequence shown here is derived from an EMBL/GenBank/DDBJ whole genome shotgun (WGS) entry which is preliminary data.</text>
</comment>
<dbReference type="Proteomes" id="UP001309876">
    <property type="component" value="Unassembled WGS sequence"/>
</dbReference>
<dbReference type="GO" id="GO:0005793">
    <property type="term" value="C:endoplasmic reticulum-Golgi intermediate compartment"/>
    <property type="evidence" value="ECO:0007669"/>
    <property type="project" value="TreeGrafter"/>
</dbReference>
<organism evidence="4 5">
    <name type="scientific">Lithohypha guttulata</name>
    <dbReference type="NCBI Taxonomy" id="1690604"/>
    <lineage>
        <taxon>Eukaryota</taxon>
        <taxon>Fungi</taxon>
        <taxon>Dikarya</taxon>
        <taxon>Ascomycota</taxon>
        <taxon>Pezizomycotina</taxon>
        <taxon>Eurotiomycetes</taxon>
        <taxon>Chaetothyriomycetidae</taxon>
        <taxon>Chaetothyriales</taxon>
        <taxon>Trichomeriaceae</taxon>
        <taxon>Lithohypha</taxon>
    </lineage>
</organism>
<dbReference type="AlphaFoldDB" id="A0AAN7SZJ3"/>
<dbReference type="PANTHER" id="PTHR19237">
    <property type="entry name" value="NUCLEOBINDIN"/>
    <property type="match status" value="1"/>
</dbReference>
<dbReference type="InterPro" id="IPR002048">
    <property type="entry name" value="EF_hand_dom"/>
</dbReference>